<evidence type="ECO:0000256" key="1">
    <source>
        <dbReference type="ARBA" id="ARBA00003408"/>
    </source>
</evidence>
<feature type="transmembrane region" description="Helical" evidence="13">
    <location>
        <begin position="12"/>
        <end position="36"/>
    </location>
</feature>
<reference evidence="15" key="2">
    <citation type="submission" date="2016-10" db="EMBL/GenBank/DDBJ databases">
        <authorList>
            <person name="de Groot N.N."/>
        </authorList>
    </citation>
    <scope>NUCLEOTIDE SEQUENCE [LARGE SCALE GENOMIC DNA]</scope>
    <source>
        <strain evidence="15">DSM 1551</strain>
    </source>
</reference>
<feature type="transmembrane region" description="Helical" evidence="13">
    <location>
        <begin position="97"/>
        <end position="122"/>
    </location>
</feature>
<comment type="subcellular location">
    <subcellularLocation>
        <location evidence="2">Cell membrane</location>
        <topology evidence="2">Multi-pass membrane protein</topology>
    </subcellularLocation>
</comment>
<feature type="transmembrane region" description="Helical" evidence="13">
    <location>
        <begin position="286"/>
        <end position="306"/>
    </location>
</feature>
<comment type="function">
    <text evidence="1">Multidrug efflux pump.</text>
</comment>
<evidence type="ECO:0000256" key="3">
    <source>
        <dbReference type="ARBA" id="ARBA00010199"/>
    </source>
</evidence>
<gene>
    <name evidence="14" type="primary">mepA_2</name>
    <name evidence="14" type="ORF">IMSAGC017_00681</name>
    <name evidence="15" type="ORF">SAMN04489758_10968</name>
</gene>
<keyword evidence="11 13" id="KW-0472">Membrane</keyword>
<dbReference type="GO" id="GO:0005886">
    <property type="term" value="C:plasma membrane"/>
    <property type="evidence" value="ECO:0007669"/>
    <property type="project" value="UniProtKB-SubCell"/>
</dbReference>
<evidence type="ECO:0000256" key="8">
    <source>
        <dbReference type="ARBA" id="ARBA00022692"/>
    </source>
</evidence>
<dbReference type="InterPro" id="IPR002528">
    <property type="entry name" value="MATE_fam"/>
</dbReference>
<dbReference type="EMBL" id="FOIN01000009">
    <property type="protein sequence ID" value="SET40309.1"/>
    <property type="molecule type" value="Genomic_DNA"/>
</dbReference>
<evidence type="ECO:0000256" key="9">
    <source>
        <dbReference type="ARBA" id="ARBA00022989"/>
    </source>
</evidence>
<dbReference type="NCBIfam" id="TIGR00797">
    <property type="entry name" value="matE"/>
    <property type="match status" value="1"/>
</dbReference>
<keyword evidence="5" id="KW-0813">Transport</keyword>
<reference evidence="14 17" key="3">
    <citation type="journal article" date="2020" name="Microbiome">
        <title>Single-cell genomics of uncultured bacteria reveals dietary fiber responders in the mouse gut microbiota.</title>
        <authorList>
            <person name="Chijiiwa R."/>
            <person name="Hosokawa M."/>
            <person name="Kogawa M."/>
            <person name="Nishikawa Y."/>
            <person name="Ide K."/>
            <person name="Sakanashi C."/>
            <person name="Takahashi K."/>
            <person name="Takeyama H."/>
        </authorList>
    </citation>
    <scope>NUCLEOTIDE SEQUENCE [LARGE SCALE GENOMIC DNA]</scope>
    <source>
        <strain evidence="14">IMSAGC_017</strain>
    </source>
</reference>
<evidence type="ECO:0000313" key="17">
    <source>
        <dbReference type="Proteomes" id="UP000490821"/>
    </source>
</evidence>
<dbReference type="AlphaFoldDB" id="A0A1I0E7A9"/>
<keyword evidence="7" id="KW-1003">Cell membrane</keyword>
<dbReference type="InterPro" id="IPR048279">
    <property type="entry name" value="MdtK-like"/>
</dbReference>
<evidence type="ECO:0000256" key="2">
    <source>
        <dbReference type="ARBA" id="ARBA00004651"/>
    </source>
</evidence>
<dbReference type="InterPro" id="IPR050222">
    <property type="entry name" value="MATE_MdtK"/>
</dbReference>
<proteinExistence type="inferred from homology"/>
<evidence type="ECO:0000256" key="10">
    <source>
        <dbReference type="ARBA" id="ARBA00023065"/>
    </source>
</evidence>
<dbReference type="PIRSF" id="PIRSF006603">
    <property type="entry name" value="DinF"/>
    <property type="match status" value="1"/>
</dbReference>
<feature type="transmembrane region" description="Helical" evidence="13">
    <location>
        <begin position="194"/>
        <end position="220"/>
    </location>
</feature>
<protein>
    <recommendedName>
        <fullName evidence="4">Probable multidrug resistance protein NorM</fullName>
    </recommendedName>
    <alternativeName>
        <fullName evidence="12">Multidrug-efflux transporter</fullName>
    </alternativeName>
</protein>
<dbReference type="OrthoDB" id="9811110at2"/>
<keyword evidence="6" id="KW-0050">Antiport</keyword>
<evidence type="ECO:0000256" key="11">
    <source>
        <dbReference type="ARBA" id="ARBA00023136"/>
    </source>
</evidence>
<dbReference type="PANTHER" id="PTHR43298:SF2">
    <property type="entry name" value="FMN_FAD EXPORTER YEEO-RELATED"/>
    <property type="match status" value="1"/>
</dbReference>
<feature type="transmembrane region" description="Helical" evidence="13">
    <location>
        <begin position="241"/>
        <end position="266"/>
    </location>
</feature>
<evidence type="ECO:0000256" key="13">
    <source>
        <dbReference type="SAM" id="Phobius"/>
    </source>
</evidence>
<dbReference type="RefSeq" id="WP_092353369.1">
    <property type="nucleotide sequence ID" value="NZ_BLMI01000068.1"/>
</dbReference>
<feature type="transmembrane region" description="Helical" evidence="13">
    <location>
        <begin position="56"/>
        <end position="77"/>
    </location>
</feature>
<dbReference type="CDD" id="cd13144">
    <property type="entry name" value="MATE_like_4"/>
    <property type="match status" value="1"/>
</dbReference>
<dbReference type="EMBL" id="BLMI01000068">
    <property type="protein sequence ID" value="GFI40646.1"/>
    <property type="molecule type" value="Genomic_DNA"/>
</dbReference>
<keyword evidence="16" id="KW-1185">Reference proteome</keyword>
<dbReference type="GO" id="GO:0006811">
    <property type="term" value="P:monoatomic ion transport"/>
    <property type="evidence" value="ECO:0007669"/>
    <property type="project" value="UniProtKB-KW"/>
</dbReference>
<name>A0A1I0E7A9_9FIRM</name>
<feature type="transmembrane region" description="Helical" evidence="13">
    <location>
        <begin position="363"/>
        <end position="384"/>
    </location>
</feature>
<keyword evidence="8 13" id="KW-0812">Transmembrane</keyword>
<dbReference type="GO" id="GO:0015297">
    <property type="term" value="F:antiporter activity"/>
    <property type="evidence" value="ECO:0007669"/>
    <property type="project" value="UniProtKB-KW"/>
</dbReference>
<organism evidence="15 16">
    <name type="scientific">Thomasclavelia cocleata</name>
    <dbReference type="NCBI Taxonomy" id="69824"/>
    <lineage>
        <taxon>Bacteria</taxon>
        <taxon>Bacillati</taxon>
        <taxon>Bacillota</taxon>
        <taxon>Erysipelotrichia</taxon>
        <taxon>Erysipelotrichales</taxon>
        <taxon>Coprobacillaceae</taxon>
        <taxon>Thomasclavelia</taxon>
    </lineage>
</organism>
<reference evidence="16" key="1">
    <citation type="submission" date="2016-10" db="EMBL/GenBank/DDBJ databases">
        <authorList>
            <person name="Varghese N."/>
            <person name="Submissions S."/>
        </authorList>
    </citation>
    <scope>NUCLEOTIDE SEQUENCE [LARGE SCALE GENOMIC DNA]</scope>
    <source>
        <strain evidence="16">DSM 1551</strain>
    </source>
</reference>
<dbReference type="Pfam" id="PF01554">
    <property type="entry name" value="MatE"/>
    <property type="match status" value="2"/>
</dbReference>
<sequence>MATENKMGVMPVNKLLITMSLPMIISMLVQAMYNIVDSIFVAQISENALTAVSLAFPLQNLMIAFAGGTAVGVNALLSRSLGEKNQDNVNKTATNSIFIYLITALIFMIGGLLISNIFFSIQTTNQEIINHGKVYISIVVGSSFGLFGQFLFERLLQATGRTMFTMFTQGIGAIINIILDPIFIFGLFSVPKMGVAGAALATVIGQIIACMLALFFNLKYNHDITFQFKRFKPDFQIIKQIYSVGIPSIIMLSIGSVMTFGMNTILITYSTTATAVFGVYFKLQSFVFMPIFGLNNGMIPIIAYNLGAKKKDRMFKTINLAMIYAISIMIIGLIIFECFPQTLLGYFNASSDMIKIGTPALRIIALHFILAGYSIVCSAVFQAVGKGTYSLLTSLIRQLFILLPSAYILSLFGNINLIWLSFPIAEIVSVITSSILFSKIKRHLVF</sequence>
<dbReference type="Proteomes" id="UP000490821">
    <property type="component" value="Unassembled WGS sequence"/>
</dbReference>
<keyword evidence="9 13" id="KW-1133">Transmembrane helix</keyword>
<evidence type="ECO:0000313" key="15">
    <source>
        <dbReference type="EMBL" id="SET40309.1"/>
    </source>
</evidence>
<evidence type="ECO:0000313" key="14">
    <source>
        <dbReference type="EMBL" id="GFI40646.1"/>
    </source>
</evidence>
<evidence type="ECO:0000256" key="5">
    <source>
        <dbReference type="ARBA" id="ARBA00022448"/>
    </source>
</evidence>
<feature type="transmembrane region" description="Helical" evidence="13">
    <location>
        <begin position="134"/>
        <end position="152"/>
    </location>
</feature>
<evidence type="ECO:0000256" key="4">
    <source>
        <dbReference type="ARBA" id="ARBA00020268"/>
    </source>
</evidence>
<feature type="transmembrane region" description="Helical" evidence="13">
    <location>
        <begin position="164"/>
        <end position="188"/>
    </location>
</feature>
<dbReference type="Proteomes" id="UP000198558">
    <property type="component" value="Unassembled WGS sequence"/>
</dbReference>
<dbReference type="GeneID" id="78288152"/>
<evidence type="ECO:0000256" key="12">
    <source>
        <dbReference type="ARBA" id="ARBA00031636"/>
    </source>
</evidence>
<feature type="transmembrane region" description="Helical" evidence="13">
    <location>
        <begin position="318"/>
        <end position="343"/>
    </location>
</feature>
<dbReference type="GO" id="GO:0042910">
    <property type="term" value="F:xenobiotic transmembrane transporter activity"/>
    <property type="evidence" value="ECO:0007669"/>
    <property type="project" value="InterPro"/>
</dbReference>
<evidence type="ECO:0000313" key="16">
    <source>
        <dbReference type="Proteomes" id="UP000198558"/>
    </source>
</evidence>
<evidence type="ECO:0000256" key="6">
    <source>
        <dbReference type="ARBA" id="ARBA00022449"/>
    </source>
</evidence>
<comment type="similarity">
    <text evidence="3">Belongs to the multi antimicrobial extrusion (MATE) (TC 2.A.66.1) family.</text>
</comment>
<evidence type="ECO:0000256" key="7">
    <source>
        <dbReference type="ARBA" id="ARBA00022475"/>
    </source>
</evidence>
<accession>A0A1I0E7A9</accession>
<keyword evidence="10" id="KW-0406">Ion transport</keyword>
<feature type="transmembrane region" description="Helical" evidence="13">
    <location>
        <begin position="391"/>
        <end position="412"/>
    </location>
</feature>
<dbReference type="PANTHER" id="PTHR43298">
    <property type="entry name" value="MULTIDRUG RESISTANCE PROTEIN NORM-RELATED"/>
    <property type="match status" value="1"/>
</dbReference>